<dbReference type="SUPFAM" id="SSF51735">
    <property type="entry name" value="NAD(P)-binding Rossmann-fold domains"/>
    <property type="match status" value="1"/>
</dbReference>
<evidence type="ECO:0000313" key="5">
    <source>
        <dbReference type="Proteomes" id="UP000037269"/>
    </source>
</evidence>
<dbReference type="GO" id="GO:0016491">
    <property type="term" value="F:oxidoreductase activity"/>
    <property type="evidence" value="ECO:0007669"/>
    <property type="project" value="UniProtKB-KW"/>
</dbReference>
<proteinExistence type="inferred from homology"/>
<dbReference type="FunFam" id="3.40.50.720:FF:000173">
    <property type="entry name" value="3-oxoacyl-[acyl-carrier protein] reductase"/>
    <property type="match status" value="1"/>
</dbReference>
<dbReference type="PRINTS" id="PR00080">
    <property type="entry name" value="SDRFAMILY"/>
</dbReference>
<dbReference type="PANTHER" id="PTHR42879">
    <property type="entry name" value="3-OXOACYL-(ACYL-CARRIER-PROTEIN) REDUCTASE"/>
    <property type="match status" value="1"/>
</dbReference>
<dbReference type="CDD" id="cd05233">
    <property type="entry name" value="SDR_c"/>
    <property type="match status" value="1"/>
</dbReference>
<evidence type="ECO:0000256" key="1">
    <source>
        <dbReference type="ARBA" id="ARBA00006484"/>
    </source>
</evidence>
<dbReference type="Proteomes" id="UP000037269">
    <property type="component" value="Unassembled WGS sequence"/>
</dbReference>
<evidence type="ECO:0000313" key="6">
    <source>
        <dbReference type="Proteomes" id="UP000182836"/>
    </source>
</evidence>
<dbReference type="OrthoDB" id="9803333at2"/>
<dbReference type="PATRIC" id="fig|47500.12.peg.2920"/>
<accession>A0A0D1W007</accession>
<evidence type="ECO:0000313" key="3">
    <source>
        <dbReference type="EMBL" id="KON97941.1"/>
    </source>
</evidence>
<dbReference type="NCBIfam" id="NF047420">
    <property type="entry name" value="EF_P_mod_YmfI"/>
    <property type="match status" value="1"/>
</dbReference>
<gene>
    <name evidence="3" type="ORF">AF333_23435</name>
    <name evidence="4" type="ORF">SAMN04487909_101158</name>
</gene>
<dbReference type="Pfam" id="PF13561">
    <property type="entry name" value="adh_short_C2"/>
    <property type="match status" value="1"/>
</dbReference>
<keyword evidence="2" id="KW-0560">Oxidoreductase</keyword>
<dbReference type="InterPro" id="IPR002347">
    <property type="entry name" value="SDR_fam"/>
</dbReference>
<dbReference type="GO" id="GO:0032787">
    <property type="term" value="P:monocarboxylic acid metabolic process"/>
    <property type="evidence" value="ECO:0007669"/>
    <property type="project" value="UniProtKB-ARBA"/>
</dbReference>
<keyword evidence="5" id="KW-1185">Reference proteome</keyword>
<dbReference type="PANTHER" id="PTHR42879:SF2">
    <property type="entry name" value="3-OXOACYL-[ACYL-CARRIER-PROTEIN] REDUCTASE FABG"/>
    <property type="match status" value="1"/>
</dbReference>
<dbReference type="PROSITE" id="PS00061">
    <property type="entry name" value="ADH_SHORT"/>
    <property type="match status" value="1"/>
</dbReference>
<dbReference type="GeneID" id="42308081"/>
<dbReference type="RefSeq" id="WP_043067872.1">
    <property type="nucleotide sequence ID" value="NZ_BJOA01000025.1"/>
</dbReference>
<dbReference type="Gene3D" id="3.40.50.720">
    <property type="entry name" value="NAD(P)-binding Rossmann-like Domain"/>
    <property type="match status" value="1"/>
</dbReference>
<dbReference type="Proteomes" id="UP000182836">
    <property type="component" value="Unassembled WGS sequence"/>
</dbReference>
<dbReference type="InterPro" id="IPR036291">
    <property type="entry name" value="NAD(P)-bd_dom_sf"/>
</dbReference>
<dbReference type="EMBL" id="FNED01000001">
    <property type="protein sequence ID" value="SDH99211.1"/>
    <property type="molecule type" value="Genomic_DNA"/>
</dbReference>
<comment type="similarity">
    <text evidence="1">Belongs to the short-chain dehydrogenases/reductases (SDR) family.</text>
</comment>
<organism evidence="3 5">
    <name type="scientific">Aneurinibacillus migulanus</name>
    <name type="common">Bacillus migulanus</name>
    <dbReference type="NCBI Taxonomy" id="47500"/>
    <lineage>
        <taxon>Bacteria</taxon>
        <taxon>Bacillati</taxon>
        <taxon>Bacillota</taxon>
        <taxon>Bacilli</taxon>
        <taxon>Bacillales</taxon>
        <taxon>Paenibacillaceae</taxon>
        <taxon>Aneurinibacillus group</taxon>
        <taxon>Aneurinibacillus</taxon>
    </lineage>
</organism>
<reference evidence="4 6" key="2">
    <citation type="submission" date="2016-10" db="EMBL/GenBank/DDBJ databases">
        <authorList>
            <person name="de Groot N.N."/>
        </authorList>
    </citation>
    <scope>NUCLEOTIDE SEQUENCE [LARGE SCALE GENOMIC DNA]</scope>
    <source>
        <strain evidence="4 6">DSM 2895</strain>
    </source>
</reference>
<evidence type="ECO:0000313" key="4">
    <source>
        <dbReference type="EMBL" id="SDH99211.1"/>
    </source>
</evidence>
<dbReference type="STRING" id="47500.AF333_23435"/>
<dbReference type="InterPro" id="IPR020904">
    <property type="entry name" value="Sc_DH/Rdtase_CS"/>
</dbReference>
<dbReference type="InterPro" id="IPR050259">
    <property type="entry name" value="SDR"/>
</dbReference>
<protein>
    <submittedName>
        <fullName evidence="3">3-ketoacyl-ACP reductase</fullName>
    </submittedName>
    <submittedName>
        <fullName evidence="4">3-oxoacyl-[acyl-carrier protein] reductase</fullName>
    </submittedName>
</protein>
<name>A0A0D1W007_ANEMI</name>
<sequence length="244" mass="26308">MKQHKYACITGASRGIGAAIALRFAKNGYDLTLHYHSSAQEAERLAEQCRSEGVKVSLARADLAAADGAESLYSQLPQAPDVLVLGAGVDAYGMIQDVTAEEWEKIMNIHVRAPFFCARLALLHMVRQRFGRIITVSSIWGMTGASYEVLYSTAKGAVISFTKALAKEVAPSGITVNCIAPGLIRTDMMTNSFNDDELRAIIEDIPAGRMGTPEEIAALAMFLASKEAGYINGQIISPNGAWYC</sequence>
<dbReference type="EMBL" id="LGUG01000004">
    <property type="protein sequence ID" value="KON97941.1"/>
    <property type="molecule type" value="Genomic_DNA"/>
</dbReference>
<dbReference type="AlphaFoldDB" id="A0A0D1W007"/>
<evidence type="ECO:0000256" key="2">
    <source>
        <dbReference type="ARBA" id="ARBA00023002"/>
    </source>
</evidence>
<reference evidence="3 5" key="1">
    <citation type="submission" date="2015-07" db="EMBL/GenBank/DDBJ databases">
        <title>Fjat-14205 dsm 2895.</title>
        <authorList>
            <person name="Liu B."/>
            <person name="Wang J."/>
            <person name="Zhu Y."/>
            <person name="Liu G."/>
            <person name="Chen Q."/>
            <person name="Chen Z."/>
            <person name="Lan J."/>
            <person name="Che J."/>
            <person name="Ge C."/>
            <person name="Shi H."/>
            <person name="Pan Z."/>
            <person name="Liu X."/>
        </authorList>
    </citation>
    <scope>NUCLEOTIDE SEQUENCE [LARGE SCALE GENOMIC DNA]</scope>
    <source>
        <strain evidence="3 5">DSM 2895</strain>
    </source>
</reference>
<dbReference type="PRINTS" id="PR00081">
    <property type="entry name" value="GDHRDH"/>
</dbReference>